<feature type="domain" description="RING-type" evidence="12">
    <location>
        <begin position="377"/>
        <end position="602"/>
    </location>
</feature>
<protein>
    <recommendedName>
        <fullName evidence="2">RBR-type E3 ubiquitin transferase</fullName>
        <ecNumber evidence="2">2.3.2.31</ecNumber>
    </recommendedName>
</protein>
<evidence type="ECO:0000256" key="8">
    <source>
        <dbReference type="ARBA" id="ARBA00022833"/>
    </source>
</evidence>
<feature type="compositionally biased region" description="Polar residues" evidence="10">
    <location>
        <begin position="154"/>
        <end position="163"/>
    </location>
</feature>
<dbReference type="InterPro" id="IPR013083">
    <property type="entry name" value="Znf_RING/FYVE/PHD"/>
</dbReference>
<name>A0ABN9W233_9DINO</name>
<evidence type="ECO:0000256" key="1">
    <source>
        <dbReference type="ARBA" id="ARBA00001798"/>
    </source>
</evidence>
<dbReference type="InterPro" id="IPR044066">
    <property type="entry name" value="TRIAD_supradom"/>
</dbReference>
<sequence length="631" mass="66588">MISRRSASISRIGAGAPLAAPLAPPPSGSARRGGGASIREIRADLQELLPLPYLGSHLRRREAMAPSKPASMDIAVALFEKGFTEDRIQEALCRCDSVDEAVRWLSPGGSSSGAAAARPAAATAADAKAGDAAASLGAVPTATRRRQVRKVASTDFSESSPLSKGQPVIISSAGVAPAATCSPTPTASTAAGAEEEAASGVSVASPAVASSASGGCGREAKSEPIPIEPRDAREFWIKARARWPSLAKGMLQATWPEEEEAAGSPHAAGQWRTGAEAPATATEDDAPAGETDAEAASPRPRKEARKEADLRDDSQGGGSQKRPPATPCSADTQQAASSSSAAAQDEGAEAIGSPYAKVAKLRVSPSSSPHSMRLNERPELCQICCNDVPVQHAVRLGCDHGWYCSLCMVRHTEARLSVGAASVTCPQCLAPLAERDLRRMVPDELLERLLARSLEQAVSSVADLWACPTPNCPMRVALEEGEEPKLKCTQCGKSSCLRCGAQPWHKGLTCQEHAEKMGARNKKARKDEALLQQWIEETGTKQCPTCRMGVTKQNIRNQQTQYSECHKMLCRNCNTKFCFKCLAVLTDSYTCGCTINAHGFIDPHTGKRMNHLKAARGRPAGKAAAKCKAKG</sequence>
<accession>A0ABN9W233</accession>
<evidence type="ECO:0000256" key="9">
    <source>
        <dbReference type="PROSITE-ProRule" id="PRU00175"/>
    </source>
</evidence>
<feature type="compositionally biased region" description="Basic and acidic residues" evidence="10">
    <location>
        <begin position="300"/>
        <end position="314"/>
    </location>
</feature>
<feature type="region of interest" description="Disordered" evidence="10">
    <location>
        <begin position="16"/>
        <end position="36"/>
    </location>
</feature>
<feature type="region of interest" description="Disordered" evidence="10">
    <location>
        <begin position="143"/>
        <end position="164"/>
    </location>
</feature>
<dbReference type="SMART" id="SM00184">
    <property type="entry name" value="RING"/>
    <property type="match status" value="2"/>
</dbReference>
<feature type="domain" description="RING-type" evidence="11">
    <location>
        <begin position="381"/>
        <end position="428"/>
    </location>
</feature>
<organism evidence="13 14">
    <name type="scientific">Prorocentrum cordatum</name>
    <dbReference type="NCBI Taxonomy" id="2364126"/>
    <lineage>
        <taxon>Eukaryota</taxon>
        <taxon>Sar</taxon>
        <taxon>Alveolata</taxon>
        <taxon>Dinophyceae</taxon>
        <taxon>Prorocentrales</taxon>
        <taxon>Prorocentraceae</taxon>
        <taxon>Prorocentrum</taxon>
    </lineage>
</organism>
<reference evidence="13" key="1">
    <citation type="submission" date="2023-10" db="EMBL/GenBank/DDBJ databases">
        <authorList>
            <person name="Chen Y."/>
            <person name="Shah S."/>
            <person name="Dougan E. K."/>
            <person name="Thang M."/>
            <person name="Chan C."/>
        </authorList>
    </citation>
    <scope>NUCLEOTIDE SEQUENCE [LARGE SCALE GENOMIC DNA]</scope>
</reference>
<evidence type="ECO:0000259" key="12">
    <source>
        <dbReference type="PROSITE" id="PS51873"/>
    </source>
</evidence>
<dbReference type="InterPro" id="IPR031127">
    <property type="entry name" value="E3_UB_ligase_RBR"/>
</dbReference>
<keyword evidence="6 9" id="KW-0863">Zinc-finger</keyword>
<gene>
    <name evidence="13" type="ORF">PCOR1329_LOCUS63325</name>
</gene>
<dbReference type="InterPro" id="IPR002867">
    <property type="entry name" value="IBR_dom"/>
</dbReference>
<dbReference type="PROSITE" id="PS50089">
    <property type="entry name" value="ZF_RING_2"/>
    <property type="match status" value="1"/>
</dbReference>
<dbReference type="Gene3D" id="3.30.40.10">
    <property type="entry name" value="Zinc/RING finger domain, C3HC4 (zinc finger)"/>
    <property type="match status" value="1"/>
</dbReference>
<dbReference type="CDD" id="cd20335">
    <property type="entry name" value="BRcat_RBR"/>
    <property type="match status" value="1"/>
</dbReference>
<keyword evidence="5" id="KW-0677">Repeat</keyword>
<feature type="region of interest" description="Disordered" evidence="10">
    <location>
        <begin position="200"/>
        <end position="226"/>
    </location>
</feature>
<feature type="compositionally biased region" description="Acidic residues" evidence="10">
    <location>
        <begin position="282"/>
        <end position="293"/>
    </location>
</feature>
<evidence type="ECO:0000313" key="14">
    <source>
        <dbReference type="Proteomes" id="UP001189429"/>
    </source>
</evidence>
<evidence type="ECO:0000256" key="4">
    <source>
        <dbReference type="ARBA" id="ARBA00022723"/>
    </source>
</evidence>
<dbReference type="PROSITE" id="PS51873">
    <property type="entry name" value="TRIAD"/>
    <property type="match status" value="1"/>
</dbReference>
<keyword evidence="7" id="KW-0833">Ubl conjugation pathway</keyword>
<comment type="catalytic activity">
    <reaction evidence="1">
        <text>[E2 ubiquitin-conjugating enzyme]-S-ubiquitinyl-L-cysteine + [acceptor protein]-L-lysine = [E2 ubiquitin-conjugating enzyme]-L-cysteine + [acceptor protein]-N(6)-ubiquitinyl-L-lysine.</text>
        <dbReference type="EC" id="2.3.2.31"/>
    </reaction>
</comment>
<evidence type="ECO:0000256" key="10">
    <source>
        <dbReference type="SAM" id="MobiDB-lite"/>
    </source>
</evidence>
<keyword evidence="8" id="KW-0862">Zinc</keyword>
<dbReference type="EMBL" id="CAUYUJ010018037">
    <property type="protein sequence ID" value="CAK0880083.1"/>
    <property type="molecule type" value="Genomic_DNA"/>
</dbReference>
<feature type="compositionally biased region" description="Low complexity" evidence="10">
    <location>
        <begin position="200"/>
        <end position="213"/>
    </location>
</feature>
<evidence type="ECO:0000256" key="7">
    <source>
        <dbReference type="ARBA" id="ARBA00022786"/>
    </source>
</evidence>
<proteinExistence type="predicted"/>
<dbReference type="InterPro" id="IPR001841">
    <property type="entry name" value="Znf_RING"/>
</dbReference>
<dbReference type="Pfam" id="PF01485">
    <property type="entry name" value="IBR"/>
    <property type="match status" value="1"/>
</dbReference>
<keyword evidence="4" id="KW-0479">Metal-binding</keyword>
<comment type="caution">
    <text evidence="13">The sequence shown here is derived from an EMBL/GenBank/DDBJ whole genome shotgun (WGS) entry which is preliminary data.</text>
</comment>
<feature type="compositionally biased region" description="Low complexity" evidence="10">
    <location>
        <begin position="329"/>
        <end position="345"/>
    </location>
</feature>
<dbReference type="SMART" id="SM00647">
    <property type="entry name" value="IBR"/>
    <property type="match status" value="2"/>
</dbReference>
<dbReference type="Proteomes" id="UP001189429">
    <property type="component" value="Unassembled WGS sequence"/>
</dbReference>
<evidence type="ECO:0000313" key="13">
    <source>
        <dbReference type="EMBL" id="CAK0880083.1"/>
    </source>
</evidence>
<evidence type="ECO:0000256" key="5">
    <source>
        <dbReference type="ARBA" id="ARBA00022737"/>
    </source>
</evidence>
<dbReference type="SUPFAM" id="SSF57850">
    <property type="entry name" value="RING/U-box"/>
    <property type="match status" value="3"/>
</dbReference>
<keyword evidence="14" id="KW-1185">Reference proteome</keyword>
<feature type="region of interest" description="Disordered" evidence="10">
    <location>
        <begin position="255"/>
        <end position="347"/>
    </location>
</feature>
<evidence type="ECO:0000256" key="2">
    <source>
        <dbReference type="ARBA" id="ARBA00012251"/>
    </source>
</evidence>
<dbReference type="EC" id="2.3.2.31" evidence="2"/>
<dbReference type="PANTHER" id="PTHR11685">
    <property type="entry name" value="RBR FAMILY RING FINGER AND IBR DOMAIN-CONTAINING"/>
    <property type="match status" value="1"/>
</dbReference>
<evidence type="ECO:0000256" key="6">
    <source>
        <dbReference type="ARBA" id="ARBA00022771"/>
    </source>
</evidence>
<evidence type="ECO:0000256" key="3">
    <source>
        <dbReference type="ARBA" id="ARBA00022679"/>
    </source>
</evidence>
<evidence type="ECO:0000259" key="11">
    <source>
        <dbReference type="PROSITE" id="PS50089"/>
    </source>
</evidence>
<keyword evidence="3" id="KW-0808">Transferase</keyword>